<accession>A0A0R2FAE7</accession>
<comment type="caution">
    <text evidence="5">The sequence shown here is derived from an EMBL/GenBank/DDBJ whole genome shotgun (WGS) entry which is preliminary data.</text>
</comment>
<evidence type="ECO:0000313" key="6">
    <source>
        <dbReference type="Proteomes" id="UP000051442"/>
    </source>
</evidence>
<sequence length="385" mass="42100">MQNQYPKHANQRPRRSRVKVFFAWVFFLILAVGGASATYMYVQTKNSLDKTYSAVNQTHKTTITSTKPISILLLGTDTGAFGRTDTGRSDTMIVVTINPKTQKTTMTSIPRDTLAKISATSSSSSSTQKINAAYTVGGAGTAMKTVEKLLNIPINYYVTINMGGLRKIVNALGGIDVTVPFSWTDSHTHMSFKKGKAHLNGKQALAFARMRYEDPNGDYGRQKRQQQVIQAIIKKVNAKKSVSLYKKLLKLVSNNMRTNLSFSDMLKLATDDQAATKNIKKTTLQGVGAYINEESYQVPTTKELQKISNQLRSELGLAQETLSNTNTKLNKLNTAAGFDWSGDNPTYTLYTSDSTSTDTTTTTTEAGGYNTTGTGNGGPSTQPMQ</sequence>
<evidence type="ECO:0000256" key="2">
    <source>
        <dbReference type="SAM" id="MobiDB-lite"/>
    </source>
</evidence>
<dbReference type="RefSeq" id="WP_082405170.1">
    <property type="nucleotide sequence ID" value="NZ_AYZM01000105.1"/>
</dbReference>
<protein>
    <submittedName>
        <fullName evidence="5">Transcriptional regulator</fullName>
    </submittedName>
</protein>
<dbReference type="EMBL" id="AYZM01000105">
    <property type="protein sequence ID" value="KRN21764.1"/>
    <property type="molecule type" value="Genomic_DNA"/>
</dbReference>
<dbReference type="STRING" id="1423804.FD14_GL000947"/>
<reference evidence="5 6" key="1">
    <citation type="journal article" date="2015" name="Genome Announc.">
        <title>Expanding the biotechnology potential of lactobacilli through comparative genomics of 213 strains and associated genera.</title>
        <authorList>
            <person name="Sun Z."/>
            <person name="Harris H.M."/>
            <person name="McCann A."/>
            <person name="Guo C."/>
            <person name="Argimon S."/>
            <person name="Zhang W."/>
            <person name="Yang X."/>
            <person name="Jeffery I.B."/>
            <person name="Cooney J.C."/>
            <person name="Kagawa T.F."/>
            <person name="Liu W."/>
            <person name="Song Y."/>
            <person name="Salvetti E."/>
            <person name="Wrobel A."/>
            <person name="Rasinkangas P."/>
            <person name="Parkhill J."/>
            <person name="Rea M.C."/>
            <person name="O'Sullivan O."/>
            <person name="Ritari J."/>
            <person name="Douillard F.P."/>
            <person name="Paul Ross R."/>
            <person name="Yang R."/>
            <person name="Briner A.E."/>
            <person name="Felis G.E."/>
            <person name="de Vos W.M."/>
            <person name="Barrangou R."/>
            <person name="Klaenhammer T.R."/>
            <person name="Caufield P.W."/>
            <person name="Cui Y."/>
            <person name="Zhang H."/>
            <person name="O'Toole P.W."/>
        </authorList>
    </citation>
    <scope>NUCLEOTIDE SEQUENCE [LARGE SCALE GENOMIC DNA]</scope>
    <source>
        <strain evidence="5 6">DSM 23365</strain>
    </source>
</reference>
<feature type="transmembrane region" description="Helical" evidence="3">
    <location>
        <begin position="21"/>
        <end position="42"/>
    </location>
</feature>
<name>A0A0R2FAE7_9LACO</name>
<dbReference type="Proteomes" id="UP000051442">
    <property type="component" value="Unassembled WGS sequence"/>
</dbReference>
<dbReference type="InterPro" id="IPR004474">
    <property type="entry name" value="LytR_CpsA_psr"/>
</dbReference>
<dbReference type="PANTHER" id="PTHR33392:SF6">
    <property type="entry name" value="POLYISOPRENYL-TEICHOIC ACID--PEPTIDOGLYCAN TEICHOIC ACID TRANSFERASE TAGU"/>
    <property type="match status" value="1"/>
</dbReference>
<dbReference type="Gene3D" id="3.40.630.190">
    <property type="entry name" value="LCP protein"/>
    <property type="match status" value="1"/>
</dbReference>
<evidence type="ECO:0000259" key="4">
    <source>
        <dbReference type="Pfam" id="PF03816"/>
    </source>
</evidence>
<evidence type="ECO:0000313" key="5">
    <source>
        <dbReference type="EMBL" id="KRN21764.1"/>
    </source>
</evidence>
<feature type="domain" description="Cell envelope-related transcriptional attenuator" evidence="4">
    <location>
        <begin position="88"/>
        <end position="237"/>
    </location>
</feature>
<keyword evidence="3" id="KW-1133">Transmembrane helix</keyword>
<feature type="compositionally biased region" description="Low complexity" evidence="2">
    <location>
        <begin position="351"/>
        <end position="373"/>
    </location>
</feature>
<proteinExistence type="inferred from homology"/>
<dbReference type="NCBIfam" id="TIGR00350">
    <property type="entry name" value="lytR_cpsA_psr"/>
    <property type="match status" value="1"/>
</dbReference>
<dbReference type="PATRIC" id="fig|1423804.4.peg.1018"/>
<keyword evidence="6" id="KW-1185">Reference proteome</keyword>
<dbReference type="Pfam" id="PF03816">
    <property type="entry name" value="LytR_cpsA_psr"/>
    <property type="match status" value="1"/>
</dbReference>
<evidence type="ECO:0000256" key="3">
    <source>
        <dbReference type="SAM" id="Phobius"/>
    </source>
</evidence>
<dbReference type="PANTHER" id="PTHR33392">
    <property type="entry name" value="POLYISOPRENYL-TEICHOIC ACID--PEPTIDOGLYCAN TEICHOIC ACID TRANSFERASE TAGU"/>
    <property type="match status" value="1"/>
</dbReference>
<evidence type="ECO:0000256" key="1">
    <source>
        <dbReference type="ARBA" id="ARBA00006068"/>
    </source>
</evidence>
<dbReference type="AlphaFoldDB" id="A0A0R2FAE7"/>
<dbReference type="OrthoDB" id="27330at2"/>
<feature type="region of interest" description="Disordered" evidence="2">
    <location>
        <begin position="351"/>
        <end position="385"/>
    </location>
</feature>
<gene>
    <name evidence="5" type="ORF">FD14_GL000947</name>
</gene>
<keyword evidence="3" id="KW-0812">Transmembrane</keyword>
<keyword evidence="3" id="KW-0472">Membrane</keyword>
<comment type="similarity">
    <text evidence="1">Belongs to the LytR/CpsA/Psr (LCP) family.</text>
</comment>
<organism evidence="5 6">
    <name type="scientific">Secundilactobacillus similis DSM 23365 = JCM 2765</name>
    <dbReference type="NCBI Taxonomy" id="1423804"/>
    <lineage>
        <taxon>Bacteria</taxon>
        <taxon>Bacillati</taxon>
        <taxon>Bacillota</taxon>
        <taxon>Bacilli</taxon>
        <taxon>Lactobacillales</taxon>
        <taxon>Lactobacillaceae</taxon>
        <taxon>Secundilactobacillus</taxon>
    </lineage>
</organism>
<dbReference type="InterPro" id="IPR050922">
    <property type="entry name" value="LytR/CpsA/Psr_CW_biosynth"/>
</dbReference>